<accession>A0A166GZH0</accession>
<keyword evidence="2" id="KW-1185">Reference proteome</keyword>
<dbReference type="EMBL" id="KV417574">
    <property type="protein sequence ID" value="KZP18324.1"/>
    <property type="molecule type" value="Genomic_DNA"/>
</dbReference>
<protein>
    <submittedName>
        <fullName evidence="1">Uncharacterized protein</fullName>
    </submittedName>
</protein>
<evidence type="ECO:0000313" key="2">
    <source>
        <dbReference type="Proteomes" id="UP000076532"/>
    </source>
</evidence>
<sequence length="64" mass="6772">MGVGLQVALLGAGALHPAEARTYTIIMMVSAGLFANIGCRGYVWPCPDIDRNNAIQLSLPLRCA</sequence>
<reference evidence="1 2" key="1">
    <citation type="journal article" date="2016" name="Mol. Biol. Evol.">
        <title>Comparative Genomics of Early-Diverging Mushroom-Forming Fungi Provides Insights into the Origins of Lignocellulose Decay Capabilities.</title>
        <authorList>
            <person name="Nagy L.G."/>
            <person name="Riley R."/>
            <person name="Tritt A."/>
            <person name="Adam C."/>
            <person name="Daum C."/>
            <person name="Floudas D."/>
            <person name="Sun H."/>
            <person name="Yadav J.S."/>
            <person name="Pangilinan J."/>
            <person name="Larsson K.H."/>
            <person name="Matsuura K."/>
            <person name="Barry K."/>
            <person name="Labutti K."/>
            <person name="Kuo R."/>
            <person name="Ohm R.A."/>
            <person name="Bhattacharya S.S."/>
            <person name="Shirouzu T."/>
            <person name="Yoshinaga Y."/>
            <person name="Martin F.M."/>
            <person name="Grigoriev I.V."/>
            <person name="Hibbett D.S."/>
        </authorList>
    </citation>
    <scope>NUCLEOTIDE SEQUENCE [LARGE SCALE GENOMIC DNA]</scope>
    <source>
        <strain evidence="1 2">CBS 109695</strain>
    </source>
</reference>
<evidence type="ECO:0000313" key="1">
    <source>
        <dbReference type="EMBL" id="KZP18324.1"/>
    </source>
</evidence>
<organism evidence="1 2">
    <name type="scientific">Athelia psychrophila</name>
    <dbReference type="NCBI Taxonomy" id="1759441"/>
    <lineage>
        <taxon>Eukaryota</taxon>
        <taxon>Fungi</taxon>
        <taxon>Dikarya</taxon>
        <taxon>Basidiomycota</taxon>
        <taxon>Agaricomycotina</taxon>
        <taxon>Agaricomycetes</taxon>
        <taxon>Agaricomycetidae</taxon>
        <taxon>Atheliales</taxon>
        <taxon>Atheliaceae</taxon>
        <taxon>Athelia</taxon>
    </lineage>
</organism>
<name>A0A166GZH0_9AGAM</name>
<proteinExistence type="predicted"/>
<dbReference type="AlphaFoldDB" id="A0A166GZH0"/>
<gene>
    <name evidence="1" type="ORF">FIBSPDRAFT_864007</name>
</gene>
<dbReference type="Proteomes" id="UP000076532">
    <property type="component" value="Unassembled WGS sequence"/>
</dbReference>